<dbReference type="AlphaFoldDB" id="A0A9J6C981"/>
<evidence type="ECO:0000313" key="2">
    <source>
        <dbReference type="Proteomes" id="UP001107558"/>
    </source>
</evidence>
<proteinExistence type="predicted"/>
<organism evidence="1 2">
    <name type="scientific">Polypedilum vanderplanki</name>
    <name type="common">Sleeping chironomid midge</name>
    <dbReference type="NCBI Taxonomy" id="319348"/>
    <lineage>
        <taxon>Eukaryota</taxon>
        <taxon>Metazoa</taxon>
        <taxon>Ecdysozoa</taxon>
        <taxon>Arthropoda</taxon>
        <taxon>Hexapoda</taxon>
        <taxon>Insecta</taxon>
        <taxon>Pterygota</taxon>
        <taxon>Neoptera</taxon>
        <taxon>Endopterygota</taxon>
        <taxon>Diptera</taxon>
        <taxon>Nematocera</taxon>
        <taxon>Chironomoidea</taxon>
        <taxon>Chironomidae</taxon>
        <taxon>Chironominae</taxon>
        <taxon>Polypedilum</taxon>
        <taxon>Polypedilum</taxon>
    </lineage>
</organism>
<sequence>MCIEKLPKGSSADKMSNIDLVDIFDPRLEEEIIETDVESYNSETDYSSTEEPVELFSEYMWMENEVEFDDEELKRLEEEELGIQCMIAMSQLLLLDEIKQVEDEQRKESVLTDIAQKSSLNPFAAEFFPADIRV</sequence>
<protein>
    <recommendedName>
        <fullName evidence="3">Ataxin-2 C-terminal domain-containing protein</fullName>
    </recommendedName>
</protein>
<evidence type="ECO:0000313" key="1">
    <source>
        <dbReference type="EMBL" id="KAG5678649.1"/>
    </source>
</evidence>
<keyword evidence="2" id="KW-1185">Reference proteome</keyword>
<dbReference type="Proteomes" id="UP001107558">
    <property type="component" value="Chromosome 2"/>
</dbReference>
<dbReference type="OrthoDB" id="5985142at2759"/>
<dbReference type="EMBL" id="JADBJN010000002">
    <property type="protein sequence ID" value="KAG5678649.1"/>
    <property type="molecule type" value="Genomic_DNA"/>
</dbReference>
<gene>
    <name evidence="1" type="ORF">PVAND_008305</name>
</gene>
<reference evidence="1" key="1">
    <citation type="submission" date="2021-03" db="EMBL/GenBank/DDBJ databases">
        <title>Chromosome level genome of the anhydrobiotic midge Polypedilum vanderplanki.</title>
        <authorList>
            <person name="Yoshida Y."/>
            <person name="Kikawada T."/>
            <person name="Gusev O."/>
        </authorList>
    </citation>
    <scope>NUCLEOTIDE SEQUENCE</scope>
    <source>
        <strain evidence="1">NIAS01</strain>
        <tissue evidence="1">Whole body or cell culture</tissue>
    </source>
</reference>
<accession>A0A9J6C981</accession>
<evidence type="ECO:0008006" key="3">
    <source>
        <dbReference type="Google" id="ProtNLM"/>
    </source>
</evidence>
<comment type="caution">
    <text evidence="1">The sequence shown here is derived from an EMBL/GenBank/DDBJ whole genome shotgun (WGS) entry which is preliminary data.</text>
</comment>
<name>A0A9J6C981_POLVA</name>